<evidence type="ECO:0000259" key="2">
    <source>
        <dbReference type="Pfam" id="PF13701"/>
    </source>
</evidence>
<feature type="compositionally biased region" description="Basic and acidic residues" evidence="1">
    <location>
        <begin position="285"/>
        <end position="298"/>
    </location>
</feature>
<keyword evidence="4" id="KW-1185">Reference proteome</keyword>
<proteinExistence type="predicted"/>
<comment type="caution">
    <text evidence="3">The sequence shown here is derived from an EMBL/GenBank/DDBJ whole genome shotgun (WGS) entry which is preliminary data.</text>
</comment>
<evidence type="ECO:0000256" key="1">
    <source>
        <dbReference type="SAM" id="MobiDB-lite"/>
    </source>
</evidence>
<reference evidence="3 4" key="1">
    <citation type="submission" date="2024-09" db="EMBL/GenBank/DDBJ databases">
        <authorList>
            <person name="Sun Q."/>
            <person name="Mori K."/>
        </authorList>
    </citation>
    <scope>NUCLEOTIDE SEQUENCE [LARGE SCALE GENOMIC DNA]</scope>
    <source>
        <strain evidence="3 4">CCM 7957</strain>
    </source>
</reference>
<evidence type="ECO:0000313" key="4">
    <source>
        <dbReference type="Proteomes" id="UP001589783"/>
    </source>
</evidence>
<feature type="compositionally biased region" description="Low complexity" evidence="1">
    <location>
        <begin position="200"/>
        <end position="221"/>
    </location>
</feature>
<dbReference type="EMBL" id="JBHLWV010000009">
    <property type="protein sequence ID" value="MFC0313714.1"/>
    <property type="molecule type" value="Genomic_DNA"/>
</dbReference>
<name>A0ABV6H4A8_9ACTN</name>
<evidence type="ECO:0000313" key="3">
    <source>
        <dbReference type="EMBL" id="MFC0313714.1"/>
    </source>
</evidence>
<feature type="region of interest" description="Disordered" evidence="1">
    <location>
        <begin position="163"/>
        <end position="298"/>
    </location>
</feature>
<organism evidence="3 4">
    <name type="scientific">Gordonia phosphorivorans</name>
    <dbReference type="NCBI Taxonomy" id="1056982"/>
    <lineage>
        <taxon>Bacteria</taxon>
        <taxon>Bacillati</taxon>
        <taxon>Actinomycetota</taxon>
        <taxon>Actinomycetes</taxon>
        <taxon>Mycobacteriales</taxon>
        <taxon>Gordoniaceae</taxon>
        <taxon>Gordonia</taxon>
    </lineage>
</organism>
<sequence>MKEHPGKIIADLAVSLVVGGDCLANIATLRGRAEVFGPVASGPTVSRLIGELARTPVAAVAAIARARAQARSHVWALMGEQAPNAGTSAADPLVIDLDATLVTAHSEKEHAAGNYNGGYGFHPFTAHIDHGAGGTGEIAALILRPGNAGANTAADHIQAVTDALTQLPDLPPRRGRKGTTDRDNRSGGSSTIRPQLRGLSARGQASAPARQQQRPAPVASRCLGHRSTDRATALRRIGRQPVASIRHETTRAPGPDPPSVGGSSVWRNLPYRAPAPSRHQIHTPPVDRSRREQLRPHD</sequence>
<accession>A0ABV6H4A8</accession>
<dbReference type="Proteomes" id="UP001589783">
    <property type="component" value="Unassembled WGS sequence"/>
</dbReference>
<feature type="domain" description="Transposase DDE" evidence="2">
    <location>
        <begin position="5"/>
        <end position="162"/>
    </location>
</feature>
<dbReference type="RefSeq" id="WP_382360403.1">
    <property type="nucleotide sequence ID" value="NZ_JBHLWV010000009.1"/>
</dbReference>
<gene>
    <name evidence="3" type="ORF">ACFFJD_02445</name>
</gene>
<dbReference type="Pfam" id="PF13701">
    <property type="entry name" value="DDE_Tnp_1_4"/>
    <property type="match status" value="1"/>
</dbReference>
<dbReference type="InterPro" id="IPR025668">
    <property type="entry name" value="Tnp_DDE_dom"/>
</dbReference>
<protein>
    <submittedName>
        <fullName evidence="3">Transposase</fullName>
    </submittedName>
</protein>